<evidence type="ECO:0000313" key="3">
    <source>
        <dbReference type="EMBL" id="RMJ20111.1"/>
    </source>
</evidence>
<dbReference type="SUPFAM" id="SSF54909">
    <property type="entry name" value="Dimeric alpha+beta barrel"/>
    <property type="match status" value="1"/>
</dbReference>
<sequence>MTYTVVMLVYRNPQMTPDQFKDHYENKHIPLMRKLLGASFPISHSRRYILRTEADGKHAATVLAGTQADFEFDCVSELKFESEANFQSMSALLSSAENSAAVGEDCMAFMDPGKTKMVVLGDVNITTS</sequence>
<comment type="similarity">
    <text evidence="1">Belongs to the tpcK family.</text>
</comment>
<dbReference type="EMBL" id="NKUJ01000002">
    <property type="protein sequence ID" value="RMJ20111.1"/>
    <property type="molecule type" value="Genomic_DNA"/>
</dbReference>
<comment type="caution">
    <text evidence="3">The sequence shown here is derived from an EMBL/GenBank/DDBJ whole genome shotgun (WGS) entry which is preliminary data.</text>
</comment>
<dbReference type="Pfam" id="PF07110">
    <property type="entry name" value="EthD"/>
    <property type="match status" value="1"/>
</dbReference>
<keyword evidence="4" id="KW-1185">Reference proteome</keyword>
<accession>A0A3M2SRB5</accession>
<gene>
    <name evidence="3" type="ORF">CDV36_000279</name>
</gene>
<dbReference type="InterPro" id="IPR009799">
    <property type="entry name" value="EthD_dom"/>
</dbReference>
<dbReference type="GO" id="GO:0016491">
    <property type="term" value="F:oxidoreductase activity"/>
    <property type="evidence" value="ECO:0007669"/>
    <property type="project" value="InterPro"/>
</dbReference>
<evidence type="ECO:0000259" key="2">
    <source>
        <dbReference type="Pfam" id="PF07110"/>
    </source>
</evidence>
<protein>
    <recommendedName>
        <fullName evidence="2">EthD domain-containing protein</fullName>
    </recommendedName>
</protein>
<dbReference type="Proteomes" id="UP000277212">
    <property type="component" value="Unassembled WGS sequence"/>
</dbReference>
<dbReference type="STRING" id="2010991.A0A3M2SRB5"/>
<feature type="domain" description="EthD" evidence="2">
    <location>
        <begin position="12"/>
        <end position="112"/>
    </location>
</feature>
<dbReference type="OrthoDB" id="2519291at2759"/>
<evidence type="ECO:0000256" key="1">
    <source>
        <dbReference type="ARBA" id="ARBA00005986"/>
    </source>
</evidence>
<name>A0A3M2SRB5_9HYPO</name>
<reference evidence="3 4" key="1">
    <citation type="submission" date="2017-06" db="EMBL/GenBank/DDBJ databases">
        <title>Comparative genomic analysis of Ambrosia Fusariam Clade fungi.</title>
        <authorList>
            <person name="Stajich J.E."/>
            <person name="Carrillo J."/>
            <person name="Kijimoto T."/>
            <person name="Eskalen A."/>
            <person name="O'Donnell K."/>
            <person name="Kasson M."/>
        </authorList>
    </citation>
    <scope>NUCLEOTIDE SEQUENCE [LARGE SCALE GENOMIC DNA]</scope>
    <source>
        <strain evidence="3">UCR3666</strain>
    </source>
</reference>
<dbReference type="AlphaFoldDB" id="A0A3M2SRB5"/>
<dbReference type="Gene3D" id="3.30.70.100">
    <property type="match status" value="1"/>
</dbReference>
<dbReference type="NCBIfam" id="TIGR02118">
    <property type="entry name" value="EthD family reductase"/>
    <property type="match status" value="1"/>
</dbReference>
<proteinExistence type="inferred from homology"/>
<dbReference type="InterPro" id="IPR011008">
    <property type="entry name" value="Dimeric_a/b-barrel"/>
</dbReference>
<evidence type="ECO:0000313" key="4">
    <source>
        <dbReference type="Proteomes" id="UP000277212"/>
    </source>
</evidence>
<organism evidence="3 4">
    <name type="scientific">Fusarium kuroshium</name>
    <dbReference type="NCBI Taxonomy" id="2010991"/>
    <lineage>
        <taxon>Eukaryota</taxon>
        <taxon>Fungi</taxon>
        <taxon>Dikarya</taxon>
        <taxon>Ascomycota</taxon>
        <taxon>Pezizomycotina</taxon>
        <taxon>Sordariomycetes</taxon>
        <taxon>Hypocreomycetidae</taxon>
        <taxon>Hypocreales</taxon>
        <taxon>Nectriaceae</taxon>
        <taxon>Fusarium</taxon>
        <taxon>Fusarium solani species complex</taxon>
    </lineage>
</organism>